<dbReference type="SUPFAM" id="SSF50341">
    <property type="entry name" value="CheW-like"/>
    <property type="match status" value="1"/>
</dbReference>
<dbReference type="GO" id="GO:0004673">
    <property type="term" value="F:protein histidine kinase activity"/>
    <property type="evidence" value="ECO:0007669"/>
    <property type="project" value="UniProtKB-EC"/>
</dbReference>
<dbReference type="InterPro" id="IPR003594">
    <property type="entry name" value="HATPase_dom"/>
</dbReference>
<sequence length="748" mass="79484">MGFSEDEEILQDFLVEAGEILENLSEQLVQLERQPDDADLLNAIFRGFHTVKGGAGFLQLTEMVECCHVTENLFDILRNGKRTVTPELMDVVLEALDVINQQFDHVSQGQPLNAPAPELIATLERLVACEDLREPAPATAEPEPPAVSASSKIRASNDITDDEFETLLDALSGDSAGAAAGDSGESTTQTSSSASDDMSEDEFDALLDQLHGKGQGPGVAAPAPTSATSNDNNISDDEFEALLDELHGKGKAPTVAASAAASATAAGDEISDDEFEDLLDQLHGKGKAPSVAGASSGQSPAAAPAEVGASDKPEQAPPEQPPVAKAAPAAKPTGAGAAVKPQAAPALQAQDANAKSAAQGETTVRVDTQRLDEIMNMVGELVLVRNRLVRLGDSAQNEPLSKAVANLDVVTADLQSSVMKTRMQPIKKVFGRFPRVVRDLARSLKKDITLEMVGEETDLDKNLVEALADPLVHLVRNSVDHGIELPEVREANGKPRQGRVVLAAEQEGDHILLSITDDGGGMDPDKLRQIAVNKGLFDEDAVQRLTDAEAFDLIFAPGFSTKVEISDVSGRGVGMDVVKTKINQLNGSIEIQSTMGKGTRINIKVPLTLAIMPTLMIMLENQTFALPLVSVNEIFHMNLRKSHVVDGQECVAVRDQAIPIFYLKNWLVRGARVDARSMDEGHVVIVTVGTRRVGFVVDQLIGQEEVVIKPLGQMLQGTPGMAGATITGDGTIALILDVPSLLAHYSNS</sequence>
<dbReference type="InterPro" id="IPR036641">
    <property type="entry name" value="HPT_dom_sf"/>
</dbReference>
<dbReference type="SMART" id="SM00387">
    <property type="entry name" value="HATPase_c"/>
    <property type="match status" value="1"/>
</dbReference>
<protein>
    <recommendedName>
        <fullName evidence="2">histidine kinase</fullName>
        <ecNumber evidence="2">2.7.13.3</ecNumber>
    </recommendedName>
</protein>
<gene>
    <name evidence="12" type="ORF">ACFOEB_07795</name>
</gene>
<dbReference type="PROSITE" id="PS50851">
    <property type="entry name" value="CHEW"/>
    <property type="match status" value="1"/>
</dbReference>
<dbReference type="CDD" id="cd00731">
    <property type="entry name" value="CheA_reg"/>
    <property type="match status" value="1"/>
</dbReference>
<dbReference type="Gene3D" id="1.20.120.160">
    <property type="entry name" value="HPT domain"/>
    <property type="match status" value="1"/>
</dbReference>
<evidence type="ECO:0000259" key="11">
    <source>
        <dbReference type="PROSITE" id="PS50894"/>
    </source>
</evidence>
<dbReference type="InterPro" id="IPR004358">
    <property type="entry name" value="Sig_transdc_His_kin-like_C"/>
</dbReference>
<name>A0ABV7HML5_9GAMM</name>
<keyword evidence="6" id="KW-0902">Two-component regulatory system</keyword>
<proteinExistence type="predicted"/>
<dbReference type="Pfam" id="PF01627">
    <property type="entry name" value="Hpt"/>
    <property type="match status" value="1"/>
</dbReference>
<dbReference type="PANTHER" id="PTHR43395">
    <property type="entry name" value="SENSOR HISTIDINE KINASE CHEA"/>
    <property type="match status" value="1"/>
</dbReference>
<keyword evidence="3 7" id="KW-0597">Phosphoprotein</keyword>
<organism evidence="12 13">
    <name type="scientific">Gilvimarinus japonicus</name>
    <dbReference type="NCBI Taxonomy" id="1796469"/>
    <lineage>
        <taxon>Bacteria</taxon>
        <taxon>Pseudomonadati</taxon>
        <taxon>Pseudomonadota</taxon>
        <taxon>Gammaproteobacteria</taxon>
        <taxon>Cellvibrionales</taxon>
        <taxon>Cellvibrionaceae</taxon>
        <taxon>Gilvimarinus</taxon>
    </lineage>
</organism>
<dbReference type="InterPro" id="IPR036890">
    <property type="entry name" value="HATPase_C_sf"/>
</dbReference>
<keyword evidence="13" id="KW-1185">Reference proteome</keyword>
<feature type="compositionally biased region" description="Low complexity" evidence="8">
    <location>
        <begin position="322"/>
        <end position="354"/>
    </location>
</feature>
<dbReference type="Gene3D" id="3.30.565.10">
    <property type="entry name" value="Histidine kinase-like ATPase, C-terminal domain"/>
    <property type="match status" value="1"/>
</dbReference>
<dbReference type="SUPFAM" id="SSF55874">
    <property type="entry name" value="ATPase domain of HSP90 chaperone/DNA topoisomerase II/histidine kinase"/>
    <property type="match status" value="1"/>
</dbReference>
<dbReference type="Proteomes" id="UP001595548">
    <property type="component" value="Unassembled WGS sequence"/>
</dbReference>
<comment type="caution">
    <text evidence="12">The sequence shown here is derived from an EMBL/GenBank/DDBJ whole genome shotgun (WGS) entry which is preliminary data.</text>
</comment>
<dbReference type="EMBL" id="JBHRTL010000006">
    <property type="protein sequence ID" value="MFC3155100.1"/>
    <property type="molecule type" value="Genomic_DNA"/>
</dbReference>
<comment type="catalytic activity">
    <reaction evidence="1">
        <text>ATP + protein L-histidine = ADP + protein N-phospho-L-histidine.</text>
        <dbReference type="EC" id="2.7.13.3"/>
    </reaction>
</comment>
<dbReference type="InterPro" id="IPR008207">
    <property type="entry name" value="Sig_transdc_His_kin_Hpt_dom"/>
</dbReference>
<feature type="modified residue" description="Phosphohistidine" evidence="7">
    <location>
        <position position="49"/>
    </location>
</feature>
<evidence type="ECO:0000256" key="3">
    <source>
        <dbReference type="ARBA" id="ARBA00022553"/>
    </source>
</evidence>
<feature type="compositionally biased region" description="Low complexity" evidence="8">
    <location>
        <begin position="175"/>
        <end position="196"/>
    </location>
</feature>
<dbReference type="InterPro" id="IPR036061">
    <property type="entry name" value="CheW-like_dom_sf"/>
</dbReference>
<dbReference type="InterPro" id="IPR005467">
    <property type="entry name" value="His_kinase_dom"/>
</dbReference>
<dbReference type="InterPro" id="IPR002545">
    <property type="entry name" value="CheW-lke_dom"/>
</dbReference>
<dbReference type="InterPro" id="IPR004105">
    <property type="entry name" value="CheA-like_dim"/>
</dbReference>
<keyword evidence="4 12" id="KW-0808">Transferase</keyword>
<dbReference type="SMART" id="SM01231">
    <property type="entry name" value="H-kinase_dim"/>
    <property type="match status" value="1"/>
</dbReference>
<feature type="compositionally biased region" description="Low complexity" evidence="8">
    <location>
        <begin position="135"/>
        <end position="151"/>
    </location>
</feature>
<keyword evidence="5" id="KW-0418">Kinase</keyword>
<evidence type="ECO:0000256" key="7">
    <source>
        <dbReference type="PROSITE-ProRule" id="PRU00110"/>
    </source>
</evidence>
<evidence type="ECO:0000256" key="2">
    <source>
        <dbReference type="ARBA" id="ARBA00012438"/>
    </source>
</evidence>
<feature type="region of interest" description="Disordered" evidence="8">
    <location>
        <begin position="284"/>
        <end position="363"/>
    </location>
</feature>
<dbReference type="InterPro" id="IPR051315">
    <property type="entry name" value="Bact_Chemotaxis_CheA"/>
</dbReference>
<feature type="compositionally biased region" description="Low complexity" evidence="8">
    <location>
        <begin position="288"/>
        <end position="305"/>
    </location>
</feature>
<dbReference type="PROSITE" id="PS50109">
    <property type="entry name" value="HIS_KIN"/>
    <property type="match status" value="1"/>
</dbReference>
<dbReference type="SMART" id="SM00260">
    <property type="entry name" value="CheW"/>
    <property type="match status" value="1"/>
</dbReference>
<dbReference type="InterPro" id="IPR037006">
    <property type="entry name" value="CheA-like_homodim_sf"/>
</dbReference>
<evidence type="ECO:0000313" key="12">
    <source>
        <dbReference type="EMBL" id="MFC3155100.1"/>
    </source>
</evidence>
<feature type="domain" description="Histidine kinase" evidence="9">
    <location>
        <begin position="400"/>
        <end position="609"/>
    </location>
</feature>
<dbReference type="CDD" id="cd16916">
    <property type="entry name" value="HATPase_CheA-like"/>
    <property type="match status" value="1"/>
</dbReference>
<reference evidence="13" key="1">
    <citation type="journal article" date="2019" name="Int. J. Syst. Evol. Microbiol.">
        <title>The Global Catalogue of Microorganisms (GCM) 10K type strain sequencing project: providing services to taxonomists for standard genome sequencing and annotation.</title>
        <authorList>
            <consortium name="The Broad Institute Genomics Platform"/>
            <consortium name="The Broad Institute Genome Sequencing Center for Infectious Disease"/>
            <person name="Wu L."/>
            <person name="Ma J."/>
        </authorList>
    </citation>
    <scope>NUCLEOTIDE SEQUENCE [LARGE SCALE GENOMIC DNA]</scope>
    <source>
        <strain evidence="13">KCTC 52141</strain>
    </source>
</reference>
<dbReference type="SUPFAM" id="SSF47226">
    <property type="entry name" value="Histidine-containing phosphotransfer domain, HPT domain"/>
    <property type="match status" value="1"/>
</dbReference>
<dbReference type="Gene3D" id="2.30.30.40">
    <property type="entry name" value="SH3 Domains"/>
    <property type="match status" value="1"/>
</dbReference>
<dbReference type="SMART" id="SM00073">
    <property type="entry name" value="HPT"/>
    <property type="match status" value="1"/>
</dbReference>
<dbReference type="RefSeq" id="WP_382415662.1">
    <property type="nucleotide sequence ID" value="NZ_AP031500.1"/>
</dbReference>
<evidence type="ECO:0000259" key="9">
    <source>
        <dbReference type="PROSITE" id="PS50109"/>
    </source>
</evidence>
<feature type="domain" description="HPt" evidence="11">
    <location>
        <begin position="2"/>
        <end position="106"/>
    </location>
</feature>
<dbReference type="Gene3D" id="1.10.287.560">
    <property type="entry name" value="Histidine kinase CheA-like, homodimeric domain"/>
    <property type="match status" value="1"/>
</dbReference>
<evidence type="ECO:0000256" key="4">
    <source>
        <dbReference type="ARBA" id="ARBA00022679"/>
    </source>
</evidence>
<feature type="domain" description="CheW-like" evidence="10">
    <location>
        <begin position="611"/>
        <end position="747"/>
    </location>
</feature>
<accession>A0ABV7HML5</accession>
<evidence type="ECO:0000313" key="13">
    <source>
        <dbReference type="Proteomes" id="UP001595548"/>
    </source>
</evidence>
<dbReference type="SUPFAM" id="SSF47384">
    <property type="entry name" value="Homodimeric domain of signal transducing histidine kinase"/>
    <property type="match status" value="1"/>
</dbReference>
<feature type="region of interest" description="Disordered" evidence="8">
    <location>
        <begin position="134"/>
        <end position="156"/>
    </location>
</feature>
<dbReference type="InterPro" id="IPR036097">
    <property type="entry name" value="HisK_dim/P_sf"/>
</dbReference>
<dbReference type="Pfam" id="PF01584">
    <property type="entry name" value="CheW"/>
    <property type="match status" value="1"/>
</dbReference>
<evidence type="ECO:0000256" key="5">
    <source>
        <dbReference type="ARBA" id="ARBA00022777"/>
    </source>
</evidence>
<dbReference type="CDD" id="cd00088">
    <property type="entry name" value="HPT"/>
    <property type="match status" value="1"/>
</dbReference>
<dbReference type="PANTHER" id="PTHR43395:SF1">
    <property type="entry name" value="CHEMOTAXIS PROTEIN CHEA"/>
    <property type="match status" value="1"/>
</dbReference>
<dbReference type="Pfam" id="PF02518">
    <property type="entry name" value="HATPase_c"/>
    <property type="match status" value="1"/>
</dbReference>
<evidence type="ECO:0000256" key="1">
    <source>
        <dbReference type="ARBA" id="ARBA00000085"/>
    </source>
</evidence>
<evidence type="ECO:0000256" key="8">
    <source>
        <dbReference type="SAM" id="MobiDB-lite"/>
    </source>
</evidence>
<dbReference type="PRINTS" id="PR00344">
    <property type="entry name" value="BCTRLSENSOR"/>
</dbReference>
<dbReference type="EC" id="2.7.13.3" evidence="2"/>
<evidence type="ECO:0000256" key="6">
    <source>
        <dbReference type="ARBA" id="ARBA00023012"/>
    </source>
</evidence>
<feature type="region of interest" description="Disordered" evidence="8">
    <location>
        <begin position="175"/>
        <end position="234"/>
    </location>
</feature>
<dbReference type="Pfam" id="PF02895">
    <property type="entry name" value="H-kinase_dim"/>
    <property type="match status" value="1"/>
</dbReference>
<dbReference type="PROSITE" id="PS50894">
    <property type="entry name" value="HPT"/>
    <property type="match status" value="1"/>
</dbReference>
<evidence type="ECO:0000259" key="10">
    <source>
        <dbReference type="PROSITE" id="PS50851"/>
    </source>
</evidence>